<evidence type="ECO:0000256" key="1">
    <source>
        <dbReference type="SAM" id="Phobius"/>
    </source>
</evidence>
<feature type="transmembrane region" description="Helical" evidence="1">
    <location>
        <begin position="70"/>
        <end position="92"/>
    </location>
</feature>
<keyword evidence="1" id="KW-0472">Membrane</keyword>
<feature type="transmembrane region" description="Helical" evidence="1">
    <location>
        <begin position="183"/>
        <end position="205"/>
    </location>
</feature>
<feature type="transmembrane region" description="Helical" evidence="1">
    <location>
        <begin position="42"/>
        <end position="64"/>
    </location>
</feature>
<feature type="transmembrane region" description="Helical" evidence="1">
    <location>
        <begin position="249"/>
        <end position="273"/>
    </location>
</feature>
<evidence type="ECO:0000313" key="3">
    <source>
        <dbReference type="Proteomes" id="UP000078225"/>
    </source>
</evidence>
<evidence type="ECO:0000313" key="2">
    <source>
        <dbReference type="EMBL" id="OAT76518.1"/>
    </source>
</evidence>
<accession>A0A1B7L2M4</accession>
<feature type="transmembrane region" description="Helical" evidence="1">
    <location>
        <begin position="217"/>
        <end position="237"/>
    </location>
</feature>
<protein>
    <submittedName>
        <fullName evidence="2">Uncharacterized protein</fullName>
    </submittedName>
</protein>
<name>A0A1B7L2M4_9ENTR</name>
<keyword evidence="1" id="KW-1133">Transmembrane helix</keyword>
<organism evidence="2 3">
    <name type="scientific">Mangrovibacter phragmitis</name>
    <dbReference type="NCBI Taxonomy" id="1691903"/>
    <lineage>
        <taxon>Bacteria</taxon>
        <taxon>Pseudomonadati</taxon>
        <taxon>Pseudomonadota</taxon>
        <taxon>Gammaproteobacteria</taxon>
        <taxon>Enterobacterales</taxon>
        <taxon>Enterobacteriaceae</taxon>
        <taxon>Mangrovibacter</taxon>
    </lineage>
</organism>
<sequence length="353" mass="39469">MLAGLYLLFFTHILPFGGCFLVLIIAMGIAGVRGYIGVLKSILFMAAGIAIIATGFFTCTWGRFLYGRNIQIWELVASTSGAGFTGLSFWLLSARRFRTLAQVVLYHHAEFKQAQLASLPPKKRVQQTSLVKRISLKHFSTTLAWIKQTEAQIRQANTQELAALVGTHSLDSGSKHPDAPYNLALNAGFALLSYLLAHGMFWQWLCHLFNWPVQIQIIGMLALPALFIASLITLLSFCVRGYYRAMKGYLIQFGVTVVIVAGYVIFACLYSLAGQSDSAHSYLLTAVIALGGITFSYAMLNARRFRTVANMALYNRAMRKQTELGIQARHAKQLYSQRAKERRRLRQKKTKQP</sequence>
<comment type="caution">
    <text evidence="2">The sequence shown here is derived from an EMBL/GenBank/DDBJ whole genome shotgun (WGS) entry which is preliminary data.</text>
</comment>
<gene>
    <name evidence="2" type="ORF">A9B99_09425</name>
</gene>
<keyword evidence="3" id="KW-1185">Reference proteome</keyword>
<dbReference type="EMBL" id="LYRP01000022">
    <property type="protein sequence ID" value="OAT76518.1"/>
    <property type="molecule type" value="Genomic_DNA"/>
</dbReference>
<proteinExistence type="predicted"/>
<dbReference type="AlphaFoldDB" id="A0A1B7L2M4"/>
<feature type="transmembrane region" description="Helical" evidence="1">
    <location>
        <begin position="6"/>
        <end position="30"/>
    </location>
</feature>
<feature type="transmembrane region" description="Helical" evidence="1">
    <location>
        <begin position="279"/>
        <end position="300"/>
    </location>
</feature>
<dbReference type="Proteomes" id="UP000078225">
    <property type="component" value="Unassembled WGS sequence"/>
</dbReference>
<reference evidence="3" key="1">
    <citation type="submission" date="2016-05" db="EMBL/GenBank/DDBJ databases">
        <authorList>
            <person name="Behera P."/>
            <person name="Vaishampayan P."/>
            <person name="Singh N."/>
            <person name="Raina V."/>
            <person name="Suar M."/>
            <person name="Pattnaik A."/>
            <person name="Rastogi G."/>
        </authorList>
    </citation>
    <scope>NUCLEOTIDE SEQUENCE [LARGE SCALE GENOMIC DNA]</scope>
    <source>
        <strain evidence="3">MP23</strain>
    </source>
</reference>
<keyword evidence="1" id="KW-0812">Transmembrane</keyword>